<organism evidence="2 3">
    <name type="scientific">Promicromonospora vindobonensis</name>
    <dbReference type="NCBI Taxonomy" id="195748"/>
    <lineage>
        <taxon>Bacteria</taxon>
        <taxon>Bacillati</taxon>
        <taxon>Actinomycetota</taxon>
        <taxon>Actinomycetes</taxon>
        <taxon>Micrococcales</taxon>
        <taxon>Promicromonosporaceae</taxon>
        <taxon>Promicromonospora</taxon>
    </lineage>
</organism>
<proteinExistence type="predicted"/>
<dbReference type="SUPFAM" id="SSF47413">
    <property type="entry name" value="lambda repressor-like DNA-binding domains"/>
    <property type="match status" value="1"/>
</dbReference>
<dbReference type="PANTHER" id="PTHR35010">
    <property type="entry name" value="BLL4672 PROTEIN-RELATED"/>
    <property type="match status" value="1"/>
</dbReference>
<name>A0ABW5VTL5_9MICO</name>
<sequence length="275" mass="30500">MDRQQLADFLRKRRAALQPEDVGLPRGARRRTAGLRREEVAALSGVSADYYSRIEQRRGPVPSEQVLAAIAHGLHLSLEERDRLVELAGHALPRRTQRGDHINAGMMRILDGLADAPAQVENVLGVTLRQTRLAVALLGDETSYTGPERSRVYRWFTDHRSRDRIPAEDHERHGRTLTARLAAVQAQTGQTSPAGELAAGLRSRSTEFARLWDEHPVVGPYCEPKRLNHPEVGLVELHGQTLLDPDQFQALTVFTAVPGTASHERLRLLSVVGAP</sequence>
<dbReference type="InterPro" id="IPR010982">
    <property type="entry name" value="Lambda_DNA-bd_dom_sf"/>
</dbReference>
<keyword evidence="3" id="KW-1185">Reference proteome</keyword>
<dbReference type="Proteomes" id="UP001597479">
    <property type="component" value="Unassembled WGS sequence"/>
</dbReference>
<feature type="domain" description="HTH cro/C1-type" evidence="1">
    <location>
        <begin position="33"/>
        <end position="81"/>
    </location>
</feature>
<evidence type="ECO:0000259" key="1">
    <source>
        <dbReference type="PROSITE" id="PS50943"/>
    </source>
</evidence>
<dbReference type="EMBL" id="JBHUOG010000002">
    <property type="protein sequence ID" value="MFD2795048.1"/>
    <property type="molecule type" value="Genomic_DNA"/>
</dbReference>
<dbReference type="InterPro" id="IPR001387">
    <property type="entry name" value="Cro/C1-type_HTH"/>
</dbReference>
<gene>
    <name evidence="2" type="ORF">ACFS27_15930</name>
</gene>
<dbReference type="PROSITE" id="PS50943">
    <property type="entry name" value="HTH_CROC1"/>
    <property type="match status" value="1"/>
</dbReference>
<dbReference type="CDD" id="cd00093">
    <property type="entry name" value="HTH_XRE"/>
    <property type="match status" value="1"/>
</dbReference>
<evidence type="ECO:0000313" key="2">
    <source>
        <dbReference type="EMBL" id="MFD2795048.1"/>
    </source>
</evidence>
<dbReference type="Gene3D" id="1.10.260.40">
    <property type="entry name" value="lambda repressor-like DNA-binding domains"/>
    <property type="match status" value="1"/>
</dbReference>
<protein>
    <submittedName>
        <fullName evidence="2">Helix-turn-helix transcriptional regulator</fullName>
    </submittedName>
</protein>
<dbReference type="SMART" id="SM00530">
    <property type="entry name" value="HTH_XRE"/>
    <property type="match status" value="1"/>
</dbReference>
<dbReference type="InterPro" id="IPR041413">
    <property type="entry name" value="MLTR_LBD"/>
</dbReference>
<dbReference type="PANTHER" id="PTHR35010:SF2">
    <property type="entry name" value="BLL4672 PROTEIN"/>
    <property type="match status" value="1"/>
</dbReference>
<dbReference type="Pfam" id="PF17765">
    <property type="entry name" value="MLTR_LBD"/>
    <property type="match status" value="1"/>
</dbReference>
<evidence type="ECO:0000313" key="3">
    <source>
        <dbReference type="Proteomes" id="UP001597479"/>
    </source>
</evidence>
<accession>A0ABW5VTL5</accession>
<comment type="caution">
    <text evidence="2">The sequence shown here is derived from an EMBL/GenBank/DDBJ whole genome shotgun (WGS) entry which is preliminary data.</text>
</comment>
<reference evidence="3" key="1">
    <citation type="journal article" date="2019" name="Int. J. Syst. Evol. Microbiol.">
        <title>The Global Catalogue of Microorganisms (GCM) 10K type strain sequencing project: providing services to taxonomists for standard genome sequencing and annotation.</title>
        <authorList>
            <consortium name="The Broad Institute Genomics Platform"/>
            <consortium name="The Broad Institute Genome Sequencing Center for Infectious Disease"/>
            <person name="Wu L."/>
            <person name="Ma J."/>
        </authorList>
    </citation>
    <scope>NUCLEOTIDE SEQUENCE [LARGE SCALE GENOMIC DNA]</scope>
    <source>
        <strain evidence="3">CCM 7044</strain>
    </source>
</reference>
<dbReference type="RefSeq" id="WP_377184733.1">
    <property type="nucleotide sequence ID" value="NZ_JBHUOG010000002.1"/>
</dbReference>
<dbReference type="Pfam" id="PF13560">
    <property type="entry name" value="HTH_31"/>
    <property type="match status" value="1"/>
</dbReference>
<dbReference type="Gene3D" id="3.30.450.180">
    <property type="match status" value="1"/>
</dbReference>